<keyword evidence="1" id="KW-0880">Kelch repeat</keyword>
<dbReference type="Gene3D" id="2.120.10.80">
    <property type="entry name" value="Kelch-type beta propeller"/>
    <property type="match status" value="2"/>
</dbReference>
<evidence type="ECO:0000256" key="1">
    <source>
        <dbReference type="ARBA" id="ARBA00022441"/>
    </source>
</evidence>
<evidence type="ECO:0000313" key="5">
    <source>
        <dbReference type="Proteomes" id="UP000318313"/>
    </source>
</evidence>
<keyword evidence="4" id="KW-0413">Isomerase</keyword>
<dbReference type="InterPro" id="IPR008969">
    <property type="entry name" value="CarboxyPept-like_regulatory"/>
</dbReference>
<dbReference type="KEGG" id="gfm:Enr17x_27120"/>
<gene>
    <name evidence="4" type="primary">nanM</name>
    <name evidence="4" type="ORF">Enr17x_27120</name>
</gene>
<protein>
    <submittedName>
        <fullName evidence="4">N-acetylneuraminate epimerase</fullName>
        <ecNumber evidence="4">5.1.3.24</ecNumber>
    </submittedName>
</protein>
<dbReference type="Pfam" id="PF24681">
    <property type="entry name" value="Kelch_KLHDC2_KLHL20_DRC7"/>
    <property type="match status" value="1"/>
</dbReference>
<dbReference type="AlphaFoldDB" id="A0A518IC96"/>
<dbReference type="EMBL" id="CP037452">
    <property type="protein sequence ID" value="QDV50670.1"/>
    <property type="molecule type" value="Genomic_DNA"/>
</dbReference>
<dbReference type="GO" id="GO:0016853">
    <property type="term" value="F:isomerase activity"/>
    <property type="evidence" value="ECO:0007669"/>
    <property type="project" value="UniProtKB-KW"/>
</dbReference>
<evidence type="ECO:0000313" key="4">
    <source>
        <dbReference type="EMBL" id="QDV50670.1"/>
    </source>
</evidence>
<name>A0A518IC96_9PLAN</name>
<dbReference type="Pfam" id="PF10670">
    <property type="entry name" value="DUF4198"/>
    <property type="match status" value="1"/>
</dbReference>
<sequence precursor="true">MKTFQWTVAIICLLAASITNQAYAHFLWLLPQAEGKNNAAKVQLYFGEAAEPDDPDLLKRLTDIKVWEKTSKGQLETYKLTAGDDSLFITPKPKGAGRAAYGLDHTYGVITRGESQFLLKYYAKAYPQKSQRVWSKIDCSKQLPLEIVPVLKGEEVTLQVNLNGKPLADAELKIIGPKTDSESVTATTNAKGQYQTKLTNGLYSIRAKHVEEKSGEHQGDKYDSVRHYSTLTLPFVALNHNTKTTATEATPAADSKFPQLPDAISSFGAAVSGDYLYVYSGHIGRAHAHSADNLSQKFQRLNLKQPKEWESLPLKTPLQGLAMAPHGNSVYRVGGLSVLNKKEEDSLMESLPTVERFAPEKKTWEAVTPMPTGRSSHDAVFSGDNLYVVGGWTMRKGDESIWQEEMLVLDASQPEAKWKTIKQPFQRRALSAAAHQGKIYAMGGIDDGGDISHEVDIYSPETGKWTKGPELPGSTMNGFGTTAWSMDGNLYVSGMDGDVFQLDQKNNQWKKAGSLATKRFFHRMLPDGNGGLLAIGGASRKGHLKSIEQVKLN</sequence>
<dbReference type="SUPFAM" id="SSF49464">
    <property type="entry name" value="Carboxypeptidase regulatory domain-like"/>
    <property type="match status" value="1"/>
</dbReference>
<dbReference type="PANTHER" id="PTHR45632">
    <property type="entry name" value="LD33804P"/>
    <property type="match status" value="1"/>
</dbReference>
<dbReference type="InterPro" id="IPR019613">
    <property type="entry name" value="DUF4198"/>
</dbReference>
<keyword evidence="3" id="KW-0732">Signal</keyword>
<evidence type="ECO:0000256" key="3">
    <source>
        <dbReference type="SAM" id="SignalP"/>
    </source>
</evidence>
<dbReference type="SUPFAM" id="SSF117281">
    <property type="entry name" value="Kelch motif"/>
    <property type="match status" value="1"/>
</dbReference>
<feature type="chain" id="PRO_5021832665" evidence="3">
    <location>
        <begin position="25"/>
        <end position="553"/>
    </location>
</feature>
<dbReference type="SMART" id="SM00612">
    <property type="entry name" value="Kelch"/>
    <property type="match status" value="3"/>
</dbReference>
<accession>A0A518IC96</accession>
<dbReference type="EC" id="5.1.3.24" evidence="4"/>
<dbReference type="Proteomes" id="UP000318313">
    <property type="component" value="Chromosome"/>
</dbReference>
<organism evidence="4 5">
    <name type="scientific">Gimesia fumaroli</name>
    <dbReference type="NCBI Taxonomy" id="2527976"/>
    <lineage>
        <taxon>Bacteria</taxon>
        <taxon>Pseudomonadati</taxon>
        <taxon>Planctomycetota</taxon>
        <taxon>Planctomycetia</taxon>
        <taxon>Planctomycetales</taxon>
        <taxon>Planctomycetaceae</taxon>
        <taxon>Gimesia</taxon>
    </lineage>
</organism>
<proteinExistence type="predicted"/>
<keyword evidence="2" id="KW-0677">Repeat</keyword>
<reference evidence="4 5" key="1">
    <citation type="submission" date="2019-03" db="EMBL/GenBank/DDBJ databases">
        <title>Deep-cultivation of Planctomycetes and their phenomic and genomic characterization uncovers novel biology.</title>
        <authorList>
            <person name="Wiegand S."/>
            <person name="Jogler M."/>
            <person name="Boedeker C."/>
            <person name="Pinto D."/>
            <person name="Vollmers J."/>
            <person name="Rivas-Marin E."/>
            <person name="Kohn T."/>
            <person name="Peeters S.H."/>
            <person name="Heuer A."/>
            <person name="Rast P."/>
            <person name="Oberbeckmann S."/>
            <person name="Bunk B."/>
            <person name="Jeske O."/>
            <person name="Meyerdierks A."/>
            <person name="Storesund J.E."/>
            <person name="Kallscheuer N."/>
            <person name="Luecker S."/>
            <person name="Lage O.M."/>
            <person name="Pohl T."/>
            <person name="Merkel B.J."/>
            <person name="Hornburger P."/>
            <person name="Mueller R.-W."/>
            <person name="Bruemmer F."/>
            <person name="Labrenz M."/>
            <person name="Spormann A.M."/>
            <person name="Op den Camp H."/>
            <person name="Overmann J."/>
            <person name="Amann R."/>
            <person name="Jetten M.S.M."/>
            <person name="Mascher T."/>
            <person name="Medema M.H."/>
            <person name="Devos D.P."/>
            <person name="Kaster A.-K."/>
            <person name="Ovreas L."/>
            <person name="Rohde M."/>
            <person name="Galperin M.Y."/>
            <person name="Jogler C."/>
        </authorList>
    </citation>
    <scope>NUCLEOTIDE SEQUENCE [LARGE SCALE GENOMIC DNA]</scope>
    <source>
        <strain evidence="4 5">Enr17</strain>
    </source>
</reference>
<keyword evidence="5" id="KW-1185">Reference proteome</keyword>
<dbReference type="InterPro" id="IPR006652">
    <property type="entry name" value="Kelch_1"/>
</dbReference>
<dbReference type="PANTHER" id="PTHR45632:SF3">
    <property type="entry name" value="KELCH-LIKE PROTEIN 32"/>
    <property type="match status" value="1"/>
</dbReference>
<dbReference type="InterPro" id="IPR015915">
    <property type="entry name" value="Kelch-typ_b-propeller"/>
</dbReference>
<evidence type="ECO:0000256" key="2">
    <source>
        <dbReference type="ARBA" id="ARBA00022737"/>
    </source>
</evidence>
<feature type="signal peptide" evidence="3">
    <location>
        <begin position="1"/>
        <end position="24"/>
    </location>
</feature>
<dbReference type="RefSeq" id="WP_198001133.1">
    <property type="nucleotide sequence ID" value="NZ_CP037452.1"/>
</dbReference>